<feature type="region of interest" description="Disordered" evidence="1">
    <location>
        <begin position="1929"/>
        <end position="1955"/>
    </location>
</feature>
<dbReference type="InterPro" id="IPR055268">
    <property type="entry name" value="PCB-like"/>
</dbReference>
<dbReference type="GO" id="GO:0006094">
    <property type="term" value="P:gluconeogenesis"/>
    <property type="evidence" value="ECO:0007669"/>
    <property type="project" value="TreeGrafter"/>
</dbReference>
<gene>
    <name evidence="3" type="ORF">SMAX5B_012936</name>
</gene>
<feature type="compositionally biased region" description="Polar residues" evidence="1">
    <location>
        <begin position="2035"/>
        <end position="2052"/>
    </location>
</feature>
<dbReference type="Pfam" id="PF00682">
    <property type="entry name" value="HMGL-like"/>
    <property type="match status" value="1"/>
</dbReference>
<dbReference type="EMBL" id="CP026246">
    <property type="protein sequence ID" value="AWP00913.1"/>
    <property type="molecule type" value="Genomic_DNA"/>
</dbReference>
<feature type="region of interest" description="Disordered" evidence="1">
    <location>
        <begin position="2292"/>
        <end position="2312"/>
    </location>
</feature>
<feature type="region of interest" description="Disordered" evidence="1">
    <location>
        <begin position="1435"/>
        <end position="1457"/>
    </location>
</feature>
<dbReference type="PANTHER" id="PTHR43778">
    <property type="entry name" value="PYRUVATE CARBOXYLASE"/>
    <property type="match status" value="1"/>
</dbReference>
<protein>
    <submittedName>
        <fullName evidence="3">Pyruvate carboxylase</fullName>
    </submittedName>
</protein>
<reference evidence="3 4" key="1">
    <citation type="submission" date="2017-12" db="EMBL/GenBank/DDBJ databases">
        <title>Integrating genomic resources of turbot (Scophthalmus maximus) in depth evaluation of genetic and physical mapping variation across individuals.</title>
        <authorList>
            <person name="Martinez P."/>
        </authorList>
    </citation>
    <scope>NUCLEOTIDE SEQUENCE [LARGE SCALE GENOMIC DNA]</scope>
</reference>
<evidence type="ECO:0000256" key="1">
    <source>
        <dbReference type="SAM" id="MobiDB-lite"/>
    </source>
</evidence>
<dbReference type="CDD" id="cd07937">
    <property type="entry name" value="DRE_TIM_PC_TC_5S"/>
    <property type="match status" value="1"/>
</dbReference>
<dbReference type="PANTHER" id="PTHR43778:SF2">
    <property type="entry name" value="PYRUVATE CARBOXYLASE, MITOCHONDRIAL"/>
    <property type="match status" value="1"/>
</dbReference>
<proteinExistence type="predicted"/>
<feature type="compositionally biased region" description="Basic and acidic residues" evidence="1">
    <location>
        <begin position="1441"/>
        <end position="1457"/>
    </location>
</feature>
<evidence type="ECO:0000313" key="3">
    <source>
        <dbReference type="EMBL" id="AWP00913.1"/>
    </source>
</evidence>
<feature type="region of interest" description="Disordered" evidence="1">
    <location>
        <begin position="1084"/>
        <end position="1140"/>
    </location>
</feature>
<accession>A0A2U9BAD5</accession>
<dbReference type="Proteomes" id="UP000246464">
    <property type="component" value="Chromosome 4"/>
</dbReference>
<dbReference type="GO" id="GO:0004736">
    <property type="term" value="F:pyruvate carboxylase activity"/>
    <property type="evidence" value="ECO:0007669"/>
    <property type="project" value="TreeGrafter"/>
</dbReference>
<feature type="compositionally biased region" description="Polar residues" evidence="1">
    <location>
        <begin position="1938"/>
        <end position="1950"/>
    </location>
</feature>
<dbReference type="InterPro" id="IPR003379">
    <property type="entry name" value="Carboxylase_cons_dom"/>
</dbReference>
<name>A0A2U9BAD5_SCOMX</name>
<evidence type="ECO:0000313" key="4">
    <source>
        <dbReference type="Proteomes" id="UP000246464"/>
    </source>
</evidence>
<dbReference type="SUPFAM" id="SSF89000">
    <property type="entry name" value="post-HMGL domain-like"/>
    <property type="match status" value="1"/>
</dbReference>
<organism evidence="3 4">
    <name type="scientific">Scophthalmus maximus</name>
    <name type="common">Turbot</name>
    <name type="synonym">Psetta maxima</name>
    <dbReference type="NCBI Taxonomy" id="52904"/>
    <lineage>
        <taxon>Eukaryota</taxon>
        <taxon>Metazoa</taxon>
        <taxon>Chordata</taxon>
        <taxon>Craniata</taxon>
        <taxon>Vertebrata</taxon>
        <taxon>Euteleostomi</taxon>
        <taxon>Actinopterygii</taxon>
        <taxon>Neopterygii</taxon>
        <taxon>Teleostei</taxon>
        <taxon>Neoteleostei</taxon>
        <taxon>Acanthomorphata</taxon>
        <taxon>Carangaria</taxon>
        <taxon>Pleuronectiformes</taxon>
        <taxon>Pleuronectoidei</taxon>
        <taxon>Scophthalmidae</taxon>
        <taxon>Scophthalmus</taxon>
    </lineage>
</organism>
<dbReference type="InterPro" id="IPR013785">
    <property type="entry name" value="Aldolase_TIM"/>
</dbReference>
<feature type="region of interest" description="Disordered" evidence="1">
    <location>
        <begin position="1871"/>
        <end position="1892"/>
    </location>
</feature>
<evidence type="ECO:0000259" key="2">
    <source>
        <dbReference type="PROSITE" id="PS50991"/>
    </source>
</evidence>
<dbReference type="InterPro" id="IPR000891">
    <property type="entry name" value="PYR_CT"/>
</dbReference>
<dbReference type="Gene3D" id="3.20.20.70">
    <property type="entry name" value="Aldolase class I"/>
    <property type="match status" value="1"/>
</dbReference>
<dbReference type="FunFam" id="3.20.20.70:FF:000033">
    <property type="entry name" value="Pyruvate carboxylase"/>
    <property type="match status" value="1"/>
</dbReference>
<dbReference type="PROSITE" id="PS50991">
    <property type="entry name" value="PYR_CT"/>
    <property type="match status" value="1"/>
</dbReference>
<feature type="region of interest" description="Disordered" evidence="1">
    <location>
        <begin position="2035"/>
        <end position="2080"/>
    </location>
</feature>
<dbReference type="Pfam" id="PF02436">
    <property type="entry name" value="PYC_OADA"/>
    <property type="match status" value="1"/>
</dbReference>
<keyword evidence="3" id="KW-0670">Pyruvate</keyword>
<feature type="region of interest" description="Disordered" evidence="1">
    <location>
        <begin position="1278"/>
        <end position="1321"/>
    </location>
</feature>
<sequence length="2312" mass="257625">MRDALYKRTVTNIPFLQNVFSNHQFLHSTVDTQFIDENQELFNLKPTQNRAQKLLHYLGHVMVNGPTTPLPVKAKPSSIDPVIPRVTMGDPPVGFRDVLLRDGPEGFAKAVRAHKGLLLMDTTFRDAHQSLLATRVRTHDLKLISPFVSHNFSNLFSLENWGGATFDVAMRFLSECPWKRLQELRALIPNVPFQMLLRGANAVGYTNYPDNAVFKFCEVAKENGMDIFRVFDSLNYLPNMLLGMEAAGSAGGVVEAAISYTGDVSDPMRQKYSLDYYVKLADELVKAGTHILCIKDMAGLLKPESSKLLVRALRDRFPDVPIHVHSHDTAGAGVAAMLACAEAGADVVDVAVDSMAGMTSQPSMGAIVACAKGTELDTGIALEKVFDYSEYWEVARGLYAPFDCTATMKSGNADVYENEIPGGQYTNLHFQAHSMGLGHKFKEVKKAYTEANKLLGDLIKVTPSSKIVGDLAQFMVQNNLTRAEVEERADELSFPLSVVEFLQGHVGIPHGGFPEPFRSKVLKSLPRIEGRPGASLPPLDFKSLEEGLRAAHGDEITPEDVMSAAMYPKVFQEFKDFTSNFGPVDCLSTRLFLDGPKIAEEFEVELERGKILHIKALALGDLNKAGQREVFFELNGQLRSVLVKDTVAMKEMKFHPKAQKSIKGQVGAPMPGKVLEVKVEVGSKVVISTDQSDLTKSHVAKRPKPPDDPWLDCELVDHMLQSFLPVVHSEDERSHMLNSLLTVVQNEEDKKRLVEKFGAEETRKKSDHPLVVRHNDERALRLRDISAVQGFDPVEVELTMMKLAPVWELIHSVGHRRMSSSFWMAVKQQLQHYCTDEFVSWSTMERLFHQSVFETMPLTRLDQNGVLLNAAGTVGTLGQAEPRTPTTIPWDSPLSYAKQQLHNSQTKEPTFPTEDSANTARFSGRVRRHVELSDLQSCRLRSLFDWHYAEHHDASIFPQVLQVASEEYRCLDTFRGSHKNILYIFCHNPRSPDYQCKEFWDVALHTDVKFRKYLEHVADIILDWTRGEELKREAMQLRNLSPAEFPTDVKATDSEEEDKTLEPVIRKDSLKAWKLEEERLKVEEMAKKSKKENTPKNKQPKEEAKPTDNNKNKGLADGKKGRAETAGGPANTPGEAINTTVPPVEENEDLHHTEEQASGFAGYGMDGKLIHVSGRLQYLFTSDGGHITVENISYVEGSNLLKVAVKKDGHNFYTHINQVVIYPPPPQGKETNDKKEDCEVSEPLEGKQVKQGSLSAVLNNGVHLSYSFYGPTGEYEVKTQEAEGGSTEAIHLSSTQNTKETDLESVPLKHSPSSQDKLEESKSQVCEGQRALLSSPFNSLNLSVPNGLLLQFLREDTQGESSEEHSMLVRQSFPLHGTGEVSHLRDASLSKELSRIVTCQGTVIRNMRDESTEVLFADGSVSFSQDSGPVWVADSEVEEENPPKEAKNNKKGQKTEKAADFQRGYWLTTTPSGVRICTVGTTHKHLPTNRLLAFKATDPITHEVMRSREDLVVSVQNPDGSLSVEHADGTRITSLCQEKPGDQQTNNKSGCETDKGSVSTKERVLLVEKEGCATVVMYPERHTAHVFLADGTVITGNIQGDYQVFPSDAGILQIQSDGKCVYSSDPLVTPSQKCGAPTNQPGSYTLSHTDKVACDVTDPDGNHFQVMEDGQISVLTCSLAPSTLKNDEEELEEEDREVARLHTKHREPCSRLFLVHEDGSGTELLSAQSVEELLDQAHSDPTIAVLKEPLPDTQDEFGITILKPSHQSVWSQWMLRKRNPDITPPNLRNRTWRDFPSVEKKCPGPPFGSNMGRGLTLRERSAASTAQHQPARSCPKVLEMRELCQHQPFTMLLKNTIDSRLKEYIEKLMEREQQSEDRKVKEPRTEEESDKASDLLNLVLSFTEKEDENHTFDKRSCSVDISGLYNQGVDAQDEQSDVSENTTSDSSPNGKESKWTERLAQYRKELCEEKACRVALRRNNIVPYFHPENIPLYQHCVLLFQNLLQNQTPDMRRLSMDLPPIPKSDRAEAFLTVTPQENTPRPLNPTPSQSASHAAGSDRTPEKRPTNPTPQTAGESIWKASSGPYKSVQLDVTGKPRRTKVRIPTSILGSKPCSVPNQQFLSVEDPVRRRCRMISLTDPSVVVRGFQLLPLIVDFGTVQEGSSSVISVAMKNVGVDTCRFHVKPPRPATGLRVLYNPGPVAAGLQAELQVQLFAMSTAQAGEVEPKKYISQDIIIHTETDILYLPVTATILPGRLYEVWLRDHTSAHKKKGSRALELCSSLPDEQGIMHRPSSTLLTRAAAKTGNLNRTTSQ</sequence>
<keyword evidence="4" id="KW-1185">Reference proteome</keyword>
<dbReference type="FunFam" id="3.10.600.10:FF:000001">
    <property type="entry name" value="Pyruvate carboxylase"/>
    <property type="match status" value="1"/>
</dbReference>
<feature type="compositionally biased region" description="Basic and acidic residues" evidence="1">
    <location>
        <begin position="1084"/>
        <end position="1123"/>
    </location>
</feature>
<dbReference type="SUPFAM" id="SSF51569">
    <property type="entry name" value="Aldolase"/>
    <property type="match status" value="1"/>
</dbReference>
<dbReference type="GO" id="GO:0005737">
    <property type="term" value="C:cytoplasm"/>
    <property type="evidence" value="ECO:0007669"/>
    <property type="project" value="TreeGrafter"/>
</dbReference>
<dbReference type="Gene3D" id="3.10.600.10">
    <property type="entry name" value="pyruvate carboxylase f1077a mutant domain"/>
    <property type="match status" value="1"/>
</dbReference>
<dbReference type="Pfam" id="PF14874">
    <property type="entry name" value="PapD-like"/>
    <property type="match status" value="1"/>
</dbReference>
<feature type="domain" description="Pyruvate carboxyltransferase" evidence="2">
    <location>
        <begin position="117"/>
        <end position="386"/>
    </location>
</feature>